<name>A0A5B8I6U7_9RHOB</name>
<dbReference type="RefSeq" id="WP_146364704.1">
    <property type="nucleotide sequence ID" value="NZ_CP042261.1"/>
</dbReference>
<dbReference type="OrthoDB" id="582647at2"/>
<dbReference type="KEGG" id="lit:FPZ52_06565"/>
<reference evidence="1 2" key="1">
    <citation type="submission" date="2019-07" db="EMBL/GenBank/DDBJ databases">
        <title>Litoreibacter alkalisoli sp. nov., isolated from saline-alkaline soil.</title>
        <authorList>
            <person name="Wang S."/>
            <person name="Xu L."/>
            <person name="Xing Y.-T."/>
            <person name="Sun J.-Q."/>
        </authorList>
    </citation>
    <scope>NUCLEOTIDE SEQUENCE [LARGE SCALE GENOMIC DNA]</scope>
    <source>
        <strain evidence="1 2">LN3S51</strain>
    </source>
</reference>
<gene>
    <name evidence="1" type="ORF">FPZ52_06565</name>
</gene>
<dbReference type="EMBL" id="CP042261">
    <property type="protein sequence ID" value="QDY69325.1"/>
    <property type="molecule type" value="Genomic_DNA"/>
</dbReference>
<proteinExistence type="predicted"/>
<sequence>MRFAEGPVKYFDFRGETASDIADSDNLLSYLRGAGIAQDHEHLAGFRVSYQGPYREGGFAVLVYLYTDDQLDADMKTLRNVRAVDVEMTANRFFQSFKRFDLLQVRNGLEVEECMIDGPHYD</sequence>
<organism evidence="1 2">
    <name type="scientific">Qingshengfaniella alkalisoli</name>
    <dbReference type="NCBI Taxonomy" id="2599296"/>
    <lineage>
        <taxon>Bacteria</taxon>
        <taxon>Pseudomonadati</taxon>
        <taxon>Pseudomonadota</taxon>
        <taxon>Alphaproteobacteria</taxon>
        <taxon>Rhodobacterales</taxon>
        <taxon>Paracoccaceae</taxon>
        <taxon>Qingshengfaniella</taxon>
    </lineage>
</organism>
<dbReference type="AlphaFoldDB" id="A0A5B8I6U7"/>
<accession>A0A5B8I6U7</accession>
<evidence type="ECO:0000313" key="1">
    <source>
        <dbReference type="EMBL" id="QDY69325.1"/>
    </source>
</evidence>
<protein>
    <submittedName>
        <fullName evidence="1">Uncharacterized protein</fullName>
    </submittedName>
</protein>
<dbReference type="Proteomes" id="UP000318483">
    <property type="component" value="Chromosome"/>
</dbReference>
<evidence type="ECO:0000313" key="2">
    <source>
        <dbReference type="Proteomes" id="UP000318483"/>
    </source>
</evidence>
<keyword evidence="2" id="KW-1185">Reference proteome</keyword>